<dbReference type="Gene3D" id="1.10.287.1490">
    <property type="match status" value="1"/>
</dbReference>
<keyword evidence="5" id="KW-0418">Kinase</keyword>
<dbReference type="GO" id="GO:0005524">
    <property type="term" value="F:ATP binding"/>
    <property type="evidence" value="ECO:0007669"/>
    <property type="project" value="UniProtKB-KW"/>
</dbReference>
<keyword evidence="4" id="KW-0547">Nucleotide-binding</keyword>
<evidence type="ECO:0000256" key="5">
    <source>
        <dbReference type="ARBA" id="ARBA00022777"/>
    </source>
</evidence>
<dbReference type="GO" id="GO:0005886">
    <property type="term" value="C:plasma membrane"/>
    <property type="evidence" value="ECO:0007669"/>
    <property type="project" value="TreeGrafter"/>
</dbReference>
<dbReference type="Pfam" id="PF13614">
    <property type="entry name" value="AAA_31"/>
    <property type="match status" value="1"/>
</dbReference>
<dbReference type="InterPro" id="IPR050445">
    <property type="entry name" value="Bact_polysacc_biosynth/exp"/>
</dbReference>
<dbReference type="EC" id="2.7.10.2" evidence="2"/>
<accession>A0A8J7DWR7</accession>
<dbReference type="InterPro" id="IPR027417">
    <property type="entry name" value="P-loop_NTPase"/>
</dbReference>
<evidence type="ECO:0000256" key="6">
    <source>
        <dbReference type="ARBA" id="ARBA00022840"/>
    </source>
</evidence>
<evidence type="ECO:0000256" key="7">
    <source>
        <dbReference type="ARBA" id="ARBA00023137"/>
    </source>
</evidence>
<dbReference type="PANTHER" id="PTHR32309:SF13">
    <property type="entry name" value="FERRIC ENTEROBACTIN TRANSPORT PROTEIN FEPE"/>
    <property type="match status" value="1"/>
</dbReference>
<dbReference type="CDD" id="cd05387">
    <property type="entry name" value="BY-kinase"/>
    <property type="match status" value="1"/>
</dbReference>
<dbReference type="AlphaFoldDB" id="A0A8J7DWR7"/>
<evidence type="ECO:0000256" key="8">
    <source>
        <dbReference type="ARBA" id="ARBA00051245"/>
    </source>
</evidence>
<dbReference type="InterPro" id="IPR005702">
    <property type="entry name" value="Wzc-like_C"/>
</dbReference>
<dbReference type="EMBL" id="JADEWZ010000013">
    <property type="protein sequence ID" value="MBE9116270.1"/>
    <property type="molecule type" value="Genomic_DNA"/>
</dbReference>
<evidence type="ECO:0000256" key="10">
    <source>
        <dbReference type="SAM" id="MobiDB-lite"/>
    </source>
</evidence>
<evidence type="ECO:0000313" key="13">
    <source>
        <dbReference type="EMBL" id="MBE9116270.1"/>
    </source>
</evidence>
<evidence type="ECO:0000256" key="2">
    <source>
        <dbReference type="ARBA" id="ARBA00011903"/>
    </source>
</evidence>
<evidence type="ECO:0000256" key="4">
    <source>
        <dbReference type="ARBA" id="ARBA00022741"/>
    </source>
</evidence>
<comment type="caution">
    <text evidence="13">The sequence shown here is derived from an EMBL/GenBank/DDBJ whole genome shotgun (WGS) entry which is preliminary data.</text>
</comment>
<feature type="region of interest" description="Disordered" evidence="10">
    <location>
        <begin position="1"/>
        <end position="31"/>
    </location>
</feature>
<name>A0A8J7DWR7_9CYAN</name>
<evidence type="ECO:0000256" key="3">
    <source>
        <dbReference type="ARBA" id="ARBA00022679"/>
    </source>
</evidence>
<keyword evidence="14" id="KW-1185">Reference proteome</keyword>
<feature type="coiled-coil region" evidence="9">
    <location>
        <begin position="223"/>
        <end position="250"/>
    </location>
</feature>
<evidence type="ECO:0000256" key="1">
    <source>
        <dbReference type="ARBA" id="ARBA00007316"/>
    </source>
</evidence>
<dbReference type="Proteomes" id="UP000654482">
    <property type="component" value="Unassembled WGS sequence"/>
</dbReference>
<evidence type="ECO:0000259" key="12">
    <source>
        <dbReference type="Pfam" id="PF13614"/>
    </source>
</evidence>
<gene>
    <name evidence="13" type="ORF">IQ249_10215</name>
</gene>
<dbReference type="SUPFAM" id="SSF52540">
    <property type="entry name" value="P-loop containing nucleoside triphosphate hydrolases"/>
    <property type="match status" value="1"/>
</dbReference>
<organism evidence="13 14">
    <name type="scientific">Lusitaniella coriacea LEGE 07157</name>
    <dbReference type="NCBI Taxonomy" id="945747"/>
    <lineage>
        <taxon>Bacteria</taxon>
        <taxon>Bacillati</taxon>
        <taxon>Cyanobacteriota</taxon>
        <taxon>Cyanophyceae</taxon>
        <taxon>Spirulinales</taxon>
        <taxon>Lusitaniellaceae</taxon>
        <taxon>Lusitaniella</taxon>
    </lineage>
</organism>
<feature type="transmembrane region" description="Helical" evidence="11">
    <location>
        <begin position="462"/>
        <end position="481"/>
    </location>
</feature>
<evidence type="ECO:0000256" key="9">
    <source>
        <dbReference type="SAM" id="Coils"/>
    </source>
</evidence>
<sequence length="763" mass="85048">MDAERNYQSLATNPYSRSEDSSVTNGNVPQLSDEEGQKVDLAWLMAVIRRRAGAMAIATFLFSGISGGLILWKAESAKVFYDGSFQVLAEPVTAEGRLAKLSLSAQTGTSVGATELTKVGVDQADLVDYETQIRVLTSPKILTPVVKELRAKYPKLNYTSLLIDLELSRISYVKDGKEVGTKILRVHYRHEDPEKVKFVLDTLAQAYLQYSLQERLTSLRQGVQFIDEQLPELEKRVNTFEAQLQTLRQNYDLSFPAQTAGDLSAQKRNIDAELMGVQAQLEEIKASYDNLQEEITTGNPIAILSRDPNNLYGSLIDKLYTVEAQIASQSTQFRESSPPIQVLREKQENLQRLLVEQAEKSRQTLGVRIQDLEARERYLQNNKQQLDRKLDVFPSVLRRYSDLERNVAVATDSLKAFLEKREALQLDASQRKIPWELISPPDLWRTTTGQLMTSSSIDKKRLLAVAVILSLLAGIGVGFIVEILDAVYHTPEEVKGLTKLRLLGTIPFVKSLQNYERQLQKQIRKAQALDAPNLFLPQPEYPGAFREAFRSLYTNISLLGSKQRPIRSLVVSSAAPSEGKSTIALELAQTAAKIGQRVLLIDADLRRSQLHLRLGLKNKKGLSDALQSDLSLNDTIQQAPMDSNLFFLSSGSNVGDPIKLLTSSKMEHLMIQFQGFFDLVIYNSPPLLGLADANLLASNADGIILVVRLEKTERATVMKALEGLKMSRASILGVVANGMKGKLPNPYAIYSQDEVSRQLQSLK</sequence>
<dbReference type="InterPro" id="IPR025669">
    <property type="entry name" value="AAA_dom"/>
</dbReference>
<keyword evidence="3 13" id="KW-0808">Transferase</keyword>
<feature type="transmembrane region" description="Helical" evidence="11">
    <location>
        <begin position="52"/>
        <end position="72"/>
    </location>
</feature>
<dbReference type="RefSeq" id="WP_194029369.1">
    <property type="nucleotide sequence ID" value="NZ_JADEWZ010000013.1"/>
</dbReference>
<reference evidence="13" key="1">
    <citation type="submission" date="2020-10" db="EMBL/GenBank/DDBJ databases">
        <authorList>
            <person name="Castelo-Branco R."/>
            <person name="Eusebio N."/>
            <person name="Adriana R."/>
            <person name="Vieira A."/>
            <person name="Brugerolle De Fraissinette N."/>
            <person name="Rezende De Castro R."/>
            <person name="Schneider M.P."/>
            <person name="Vasconcelos V."/>
            <person name="Leao P.N."/>
        </authorList>
    </citation>
    <scope>NUCLEOTIDE SEQUENCE</scope>
    <source>
        <strain evidence="13">LEGE 07157</strain>
    </source>
</reference>
<comment type="similarity">
    <text evidence="1">Belongs to the CpsD/CapB family.</text>
</comment>
<proteinExistence type="inferred from homology"/>
<protein>
    <recommendedName>
        <fullName evidence="2">non-specific protein-tyrosine kinase</fullName>
        <ecNumber evidence="2">2.7.10.2</ecNumber>
    </recommendedName>
</protein>
<dbReference type="GO" id="GO:0004715">
    <property type="term" value="F:non-membrane spanning protein tyrosine kinase activity"/>
    <property type="evidence" value="ECO:0007669"/>
    <property type="project" value="UniProtKB-EC"/>
</dbReference>
<dbReference type="PANTHER" id="PTHR32309">
    <property type="entry name" value="TYROSINE-PROTEIN KINASE"/>
    <property type="match status" value="1"/>
</dbReference>
<evidence type="ECO:0000256" key="11">
    <source>
        <dbReference type="SAM" id="Phobius"/>
    </source>
</evidence>
<keyword evidence="7" id="KW-0829">Tyrosine-protein kinase</keyword>
<keyword evidence="11" id="KW-0472">Membrane</keyword>
<feature type="compositionally biased region" description="Polar residues" evidence="10">
    <location>
        <begin position="1"/>
        <end position="30"/>
    </location>
</feature>
<keyword evidence="11" id="KW-0812">Transmembrane</keyword>
<comment type="catalytic activity">
    <reaction evidence="8">
        <text>L-tyrosyl-[protein] + ATP = O-phospho-L-tyrosyl-[protein] + ADP + H(+)</text>
        <dbReference type="Rhea" id="RHEA:10596"/>
        <dbReference type="Rhea" id="RHEA-COMP:10136"/>
        <dbReference type="Rhea" id="RHEA-COMP:20101"/>
        <dbReference type="ChEBI" id="CHEBI:15378"/>
        <dbReference type="ChEBI" id="CHEBI:30616"/>
        <dbReference type="ChEBI" id="CHEBI:46858"/>
        <dbReference type="ChEBI" id="CHEBI:61978"/>
        <dbReference type="ChEBI" id="CHEBI:456216"/>
        <dbReference type="EC" id="2.7.10.2"/>
    </reaction>
</comment>
<feature type="coiled-coil region" evidence="9">
    <location>
        <begin position="340"/>
        <end position="389"/>
    </location>
</feature>
<feature type="domain" description="AAA" evidence="12">
    <location>
        <begin position="579"/>
        <end position="712"/>
    </location>
</feature>
<evidence type="ECO:0000313" key="14">
    <source>
        <dbReference type="Proteomes" id="UP000654482"/>
    </source>
</evidence>
<keyword evidence="9" id="KW-0175">Coiled coil</keyword>
<dbReference type="Gene3D" id="3.40.50.300">
    <property type="entry name" value="P-loop containing nucleotide triphosphate hydrolases"/>
    <property type="match status" value="1"/>
</dbReference>
<keyword evidence="6" id="KW-0067">ATP-binding</keyword>
<dbReference type="NCBIfam" id="TIGR01007">
    <property type="entry name" value="eps_fam"/>
    <property type="match status" value="1"/>
</dbReference>
<keyword evidence="11" id="KW-1133">Transmembrane helix</keyword>